<gene>
    <name evidence="1" type="ORF">ASEP1449_LOCUS6475</name>
    <name evidence="2" type="ORF">ASEP1449_LOCUS6476</name>
</gene>
<protein>
    <submittedName>
        <fullName evidence="1">Uncharacterized protein</fullName>
    </submittedName>
</protein>
<organism evidence="1">
    <name type="scientific">Attheya septentrionalis</name>
    <dbReference type="NCBI Taxonomy" id="420275"/>
    <lineage>
        <taxon>Eukaryota</taxon>
        <taxon>Sar</taxon>
        <taxon>Stramenopiles</taxon>
        <taxon>Ochrophyta</taxon>
        <taxon>Bacillariophyta</taxon>
        <taxon>Coscinodiscophyceae</taxon>
        <taxon>Chaetocerotophycidae</taxon>
        <taxon>Chaetocerotales</taxon>
        <taxon>Attheyaceae</taxon>
        <taxon>Attheya</taxon>
    </lineage>
</organism>
<reference evidence="1" key="1">
    <citation type="submission" date="2021-01" db="EMBL/GenBank/DDBJ databases">
        <authorList>
            <person name="Corre E."/>
            <person name="Pelletier E."/>
            <person name="Niang G."/>
            <person name="Scheremetjew M."/>
            <person name="Finn R."/>
            <person name="Kale V."/>
            <person name="Holt S."/>
            <person name="Cochrane G."/>
            <person name="Meng A."/>
            <person name="Brown T."/>
            <person name="Cohen L."/>
        </authorList>
    </citation>
    <scope>NUCLEOTIDE SEQUENCE</scope>
    <source>
        <strain evidence="1">CCMP2084</strain>
    </source>
</reference>
<dbReference type="EMBL" id="HBHQ01009594">
    <property type="protein sequence ID" value="CAD9814650.1"/>
    <property type="molecule type" value="Transcribed_RNA"/>
</dbReference>
<dbReference type="AlphaFoldDB" id="A0A6T7GLT4"/>
<sequence>MSVGMTEIAVDPGCLGKIIGTGSASNIRRRLPDTPSMNLFITMVTQTFPTINTWRYHMENYWIQFKCVCYLYRDAIETRAIKEAKTAWPIMEKLIDAVGMKGSATHKNAVYIESIKVPENGKAPIISKGDETTESYGELVCEFWSALADGHTLAANEVAKQLKKEKLSPELATHLYLRALTLALADPSLGIYPVVDPADMTIFRVGGADSEVLQYGSETMYYTDMVTGIKYYT</sequence>
<evidence type="ECO:0000313" key="1">
    <source>
        <dbReference type="EMBL" id="CAD9814650.1"/>
    </source>
</evidence>
<dbReference type="EMBL" id="HBHQ01009595">
    <property type="protein sequence ID" value="CAD9814651.1"/>
    <property type="molecule type" value="Transcribed_RNA"/>
</dbReference>
<name>A0A6T7GLT4_9STRA</name>
<evidence type="ECO:0000313" key="2">
    <source>
        <dbReference type="EMBL" id="CAD9814651.1"/>
    </source>
</evidence>
<accession>A0A6T7GLT4</accession>
<proteinExistence type="predicted"/>